<proteinExistence type="predicted"/>
<sequence length="275" mass="30084">MYPSGFIGRARRLEALDVPLLARRIDCSEDALRAVLEVETRGGGYDRLGRPSMLFEPHRLWSELGPGQKRVAAEAQGLAYRKWGELPYPADSYPRLARALKVDVNAALRSASWGLGQILGRNHRAAGYASAGEMVAAFCESETAQLEGMVSFIAAEGLADDLQRCDWSGFARGYNGPGYAQHGYHKKLAAAFARWQRIPDLVLDPERPRLGLGSRGDAVRLAQQRLTALGFALGDIDGRFGPMTHTAVCAWQKSLGREAHGIIDPAGWDLLLKEV</sequence>
<dbReference type="Pfam" id="PF01471">
    <property type="entry name" value="PG_binding_1"/>
    <property type="match status" value="1"/>
</dbReference>
<protein>
    <submittedName>
        <fullName evidence="3">DUF3380 domain-containing protein</fullName>
    </submittedName>
</protein>
<dbReference type="RefSeq" id="WP_155042073.1">
    <property type="nucleotide sequence ID" value="NZ_WMIG01000026.1"/>
</dbReference>
<feature type="domain" description="N-acetylmuramidase" evidence="2">
    <location>
        <begin position="30"/>
        <end position="196"/>
    </location>
</feature>
<comment type="caution">
    <text evidence="3">The sequence shown here is derived from an EMBL/GenBank/DDBJ whole genome shotgun (WGS) entry which is preliminary data.</text>
</comment>
<evidence type="ECO:0000259" key="1">
    <source>
        <dbReference type="Pfam" id="PF01471"/>
    </source>
</evidence>
<name>A0A844HXD2_9RHOB</name>
<dbReference type="Proteomes" id="UP000449846">
    <property type="component" value="Unassembled WGS sequence"/>
</dbReference>
<evidence type="ECO:0000259" key="2">
    <source>
        <dbReference type="Pfam" id="PF11860"/>
    </source>
</evidence>
<dbReference type="InterPro" id="IPR036365">
    <property type="entry name" value="PGBD-like_sf"/>
</dbReference>
<evidence type="ECO:0000313" key="3">
    <source>
        <dbReference type="EMBL" id="MTH62122.1"/>
    </source>
</evidence>
<gene>
    <name evidence="3" type="ORF">GL300_23265</name>
</gene>
<dbReference type="InterPro" id="IPR036366">
    <property type="entry name" value="PGBDSf"/>
</dbReference>
<dbReference type="InterPro" id="IPR024408">
    <property type="entry name" value="Muramidase"/>
</dbReference>
<dbReference type="Gene3D" id="1.10.101.10">
    <property type="entry name" value="PGBD-like superfamily/PGBD"/>
    <property type="match status" value="1"/>
</dbReference>
<organism evidence="3 4">
    <name type="scientific">Paracoccus litorisediminis</name>
    <dbReference type="NCBI Taxonomy" id="2006130"/>
    <lineage>
        <taxon>Bacteria</taxon>
        <taxon>Pseudomonadati</taxon>
        <taxon>Pseudomonadota</taxon>
        <taxon>Alphaproteobacteria</taxon>
        <taxon>Rhodobacterales</taxon>
        <taxon>Paracoccaceae</taxon>
        <taxon>Paracoccus</taxon>
    </lineage>
</organism>
<dbReference type="Pfam" id="PF11860">
    <property type="entry name" value="Muramidase"/>
    <property type="match status" value="1"/>
</dbReference>
<dbReference type="AlphaFoldDB" id="A0A844HXD2"/>
<evidence type="ECO:0000313" key="4">
    <source>
        <dbReference type="Proteomes" id="UP000449846"/>
    </source>
</evidence>
<keyword evidence="4" id="KW-1185">Reference proteome</keyword>
<dbReference type="SUPFAM" id="SSF47090">
    <property type="entry name" value="PGBD-like"/>
    <property type="match status" value="1"/>
</dbReference>
<accession>A0A844HXD2</accession>
<dbReference type="OrthoDB" id="1523598at2"/>
<dbReference type="InterPro" id="IPR002477">
    <property type="entry name" value="Peptidoglycan-bd-like"/>
</dbReference>
<dbReference type="EMBL" id="WMIG01000026">
    <property type="protein sequence ID" value="MTH62122.1"/>
    <property type="molecule type" value="Genomic_DNA"/>
</dbReference>
<feature type="domain" description="Peptidoglycan binding-like" evidence="1">
    <location>
        <begin position="215"/>
        <end position="271"/>
    </location>
</feature>
<reference evidence="3 4" key="1">
    <citation type="submission" date="2019-11" db="EMBL/GenBank/DDBJ databases">
        <authorList>
            <person name="Dong K."/>
        </authorList>
    </citation>
    <scope>NUCLEOTIDE SEQUENCE [LARGE SCALE GENOMIC DNA]</scope>
    <source>
        <strain evidence="3 4">NBRC 112902</strain>
    </source>
</reference>